<keyword evidence="2" id="KW-0812">Transmembrane</keyword>
<evidence type="ECO:0000313" key="3">
    <source>
        <dbReference type="EMBL" id="GME75091.1"/>
    </source>
</evidence>
<gene>
    <name evidence="3" type="ORF">Cboi02_000465400</name>
</gene>
<feature type="transmembrane region" description="Helical" evidence="2">
    <location>
        <begin position="291"/>
        <end position="314"/>
    </location>
</feature>
<keyword evidence="2" id="KW-1133">Transmembrane helix</keyword>
<dbReference type="OrthoDB" id="10256463at2759"/>
<name>A0A9W6WJZ5_CANBO</name>
<accession>A0A9W6WJZ5</accession>
<dbReference type="PANTHER" id="PTHR12822">
    <property type="entry name" value="PROTEIN YIPF"/>
    <property type="match status" value="1"/>
</dbReference>
<dbReference type="GO" id="GO:0016192">
    <property type="term" value="P:vesicle-mediated transport"/>
    <property type="evidence" value="ECO:0007669"/>
    <property type="project" value="InterPro"/>
</dbReference>
<protein>
    <submittedName>
        <fullName evidence="3">Unnamed protein product</fullName>
    </submittedName>
</protein>
<feature type="transmembrane region" description="Helical" evidence="2">
    <location>
        <begin position="169"/>
        <end position="197"/>
    </location>
</feature>
<feature type="compositionally biased region" description="Low complexity" evidence="1">
    <location>
        <begin position="35"/>
        <end position="48"/>
    </location>
</feature>
<comment type="caution">
    <text evidence="3">The sequence shown here is derived from an EMBL/GenBank/DDBJ whole genome shotgun (WGS) entry which is preliminary data.</text>
</comment>
<feature type="transmembrane region" description="Helical" evidence="2">
    <location>
        <begin position="248"/>
        <end position="271"/>
    </location>
</feature>
<feature type="region of interest" description="Disordered" evidence="1">
    <location>
        <begin position="1"/>
        <end position="48"/>
    </location>
</feature>
<reference evidence="3" key="1">
    <citation type="submission" date="2023-04" db="EMBL/GenBank/DDBJ databases">
        <title>Candida boidinii NBRC 10035.</title>
        <authorList>
            <person name="Ichikawa N."/>
            <person name="Sato H."/>
            <person name="Tonouchi N."/>
        </authorList>
    </citation>
    <scope>NUCLEOTIDE SEQUENCE</scope>
    <source>
        <strain evidence="3">NBRC 10035</strain>
    </source>
</reference>
<evidence type="ECO:0000256" key="1">
    <source>
        <dbReference type="SAM" id="MobiDB-lite"/>
    </source>
</evidence>
<dbReference type="InterPro" id="IPR039765">
    <property type="entry name" value="Yip5/YIPF1/YIPF2"/>
</dbReference>
<dbReference type="GO" id="GO:0005794">
    <property type="term" value="C:Golgi apparatus"/>
    <property type="evidence" value="ECO:0007669"/>
    <property type="project" value="InterPro"/>
</dbReference>
<proteinExistence type="predicted"/>
<dbReference type="AlphaFoldDB" id="A0A9W6WJZ5"/>
<keyword evidence="4" id="KW-1185">Reference proteome</keyword>
<sequence>MSKYTSISGDPSLKDDAKATDPFGDDELIQSDIPTTNQNTKSNNNKTTNNIDEHLFEEQDISDIPQASSINPDILNSSEFSPKKQYDGSMFSLNYYRQFFDLETREFFSNCIHALNPFVKLSDEEINSVGDLYGAIWITGTVVFLLFFCNSLADVIVEWMKDKGNKSGVNYFALIISSINLLYGYIFIIPLCLYLILRFYFKVNLLISLVRIISVYGYSNLLWIPAALLSVVRGVLAKHKALDNILKWVCIGIGSILSGLNICLKLYFYFVKAFEGYASANQVNNQFYDKLPVILVCVLVFCHMGFSLGIRVSFFGDLN</sequence>
<dbReference type="Proteomes" id="UP001165120">
    <property type="component" value="Unassembled WGS sequence"/>
</dbReference>
<feature type="transmembrane region" description="Helical" evidence="2">
    <location>
        <begin position="132"/>
        <end position="157"/>
    </location>
</feature>
<organism evidence="3 4">
    <name type="scientific">Candida boidinii</name>
    <name type="common">Yeast</name>
    <dbReference type="NCBI Taxonomy" id="5477"/>
    <lineage>
        <taxon>Eukaryota</taxon>
        <taxon>Fungi</taxon>
        <taxon>Dikarya</taxon>
        <taxon>Ascomycota</taxon>
        <taxon>Saccharomycotina</taxon>
        <taxon>Pichiomycetes</taxon>
        <taxon>Pichiales</taxon>
        <taxon>Pichiaceae</taxon>
        <taxon>Ogataea</taxon>
        <taxon>Ogataea/Candida clade</taxon>
    </lineage>
</organism>
<dbReference type="GO" id="GO:0031267">
    <property type="term" value="F:small GTPase binding"/>
    <property type="evidence" value="ECO:0007669"/>
    <property type="project" value="InterPro"/>
</dbReference>
<keyword evidence="2" id="KW-0472">Membrane</keyword>
<evidence type="ECO:0000256" key="2">
    <source>
        <dbReference type="SAM" id="Phobius"/>
    </source>
</evidence>
<evidence type="ECO:0000313" key="4">
    <source>
        <dbReference type="Proteomes" id="UP001165120"/>
    </source>
</evidence>
<dbReference type="PANTHER" id="PTHR12822:SF2">
    <property type="entry name" value="PROTEIN YIPF"/>
    <property type="match status" value="1"/>
</dbReference>
<feature type="transmembrane region" description="Helical" evidence="2">
    <location>
        <begin position="217"/>
        <end position="236"/>
    </location>
</feature>
<dbReference type="EMBL" id="BSXN01001959">
    <property type="protein sequence ID" value="GME75091.1"/>
    <property type="molecule type" value="Genomic_DNA"/>
</dbReference>